<evidence type="ECO:0000256" key="1">
    <source>
        <dbReference type="SAM" id="MobiDB-lite"/>
    </source>
</evidence>
<organism evidence="2 3">
    <name type="scientific">Prymnesium parvum</name>
    <name type="common">Toxic golden alga</name>
    <dbReference type="NCBI Taxonomy" id="97485"/>
    <lineage>
        <taxon>Eukaryota</taxon>
        <taxon>Haptista</taxon>
        <taxon>Haptophyta</taxon>
        <taxon>Prymnesiophyceae</taxon>
        <taxon>Prymnesiales</taxon>
        <taxon>Prymnesiaceae</taxon>
        <taxon>Prymnesium</taxon>
    </lineage>
</organism>
<feature type="region of interest" description="Disordered" evidence="1">
    <location>
        <begin position="259"/>
        <end position="298"/>
    </location>
</feature>
<dbReference type="EMBL" id="JBGBPQ010000007">
    <property type="protein sequence ID" value="KAL1521801.1"/>
    <property type="molecule type" value="Genomic_DNA"/>
</dbReference>
<evidence type="ECO:0000313" key="2">
    <source>
        <dbReference type="EMBL" id="KAL1521801.1"/>
    </source>
</evidence>
<comment type="caution">
    <text evidence="2">The sequence shown here is derived from an EMBL/GenBank/DDBJ whole genome shotgun (WGS) entry which is preliminary data.</text>
</comment>
<protein>
    <submittedName>
        <fullName evidence="2">Uncharacterized protein</fullName>
    </submittedName>
</protein>
<proteinExistence type="predicted"/>
<gene>
    <name evidence="2" type="ORF">AB1Y20_021454</name>
</gene>
<dbReference type="AlphaFoldDB" id="A0AB34JK59"/>
<keyword evidence="3" id="KW-1185">Reference proteome</keyword>
<reference evidence="2 3" key="1">
    <citation type="journal article" date="2024" name="Science">
        <title>Giant polyketide synthase enzymes in the biosynthesis of giant marine polyether toxins.</title>
        <authorList>
            <person name="Fallon T.R."/>
            <person name="Shende V.V."/>
            <person name="Wierzbicki I.H."/>
            <person name="Pendleton A.L."/>
            <person name="Watervoot N.F."/>
            <person name="Auber R.P."/>
            <person name="Gonzalez D.J."/>
            <person name="Wisecaver J.H."/>
            <person name="Moore B.S."/>
        </authorList>
    </citation>
    <scope>NUCLEOTIDE SEQUENCE [LARGE SCALE GENOMIC DNA]</scope>
    <source>
        <strain evidence="2 3">12B1</strain>
    </source>
</reference>
<evidence type="ECO:0000313" key="3">
    <source>
        <dbReference type="Proteomes" id="UP001515480"/>
    </source>
</evidence>
<name>A0AB34JK59_PRYPA</name>
<feature type="compositionally biased region" description="Low complexity" evidence="1">
    <location>
        <begin position="263"/>
        <end position="298"/>
    </location>
</feature>
<accession>A0AB34JK59</accession>
<dbReference type="Proteomes" id="UP001515480">
    <property type="component" value="Unassembled WGS sequence"/>
</dbReference>
<sequence length="298" mass="31088">MPWPPTWAHRPCVQGLRTELQQVGWPGHHEFQLRCFFDEWLVGARLYLDYGAGTLLASPGPRDCRGCTLLAVDLPLGRLVVALSDPPADQALTMKLFASAEVERTGVVIGSAGPLHDMAAAAIAAATASTSTTPKSAAATTPTQAIATVRRTPAACSSISASVAIPEQAAVPAARAATAATTATRPRDVRRDVHWQERPVSLLLVPRLPCLCGDPKLPCVARVLGRAAQVHLLQPLVQTGQQALLPLRMPAVRLLRARGQRDPVASSPPATARSAPPAAADTSATTSAAAATKAVATT</sequence>